<dbReference type="PROSITE" id="PS50088">
    <property type="entry name" value="ANK_REPEAT"/>
    <property type="match status" value="6"/>
</dbReference>
<feature type="non-terminal residue" evidence="4">
    <location>
        <position position="1"/>
    </location>
</feature>
<feature type="repeat" description="ANK" evidence="3">
    <location>
        <begin position="122"/>
        <end position="160"/>
    </location>
</feature>
<reference evidence="4" key="2">
    <citation type="submission" date="2023-06" db="EMBL/GenBank/DDBJ databases">
        <authorList>
            <consortium name="Lawrence Berkeley National Laboratory"/>
            <person name="Haridas S."/>
            <person name="Hensen N."/>
            <person name="Bonometti L."/>
            <person name="Westerberg I."/>
            <person name="Brannstrom I.O."/>
            <person name="Guillou S."/>
            <person name="Cros-Aarteil S."/>
            <person name="Calhoun S."/>
            <person name="Kuo A."/>
            <person name="Mondo S."/>
            <person name="Pangilinan J."/>
            <person name="Riley R."/>
            <person name="Labutti K."/>
            <person name="Andreopoulos B."/>
            <person name="Lipzen A."/>
            <person name="Chen C."/>
            <person name="Yanf M."/>
            <person name="Daum C."/>
            <person name="Ng V."/>
            <person name="Clum A."/>
            <person name="Steindorff A."/>
            <person name="Ohm R."/>
            <person name="Martin F."/>
            <person name="Silar P."/>
            <person name="Natvig D."/>
            <person name="Lalanne C."/>
            <person name="Gautier V."/>
            <person name="Ament-Velasquez S.L."/>
            <person name="Kruys A."/>
            <person name="Hutchinson M.I."/>
            <person name="Powell A.J."/>
            <person name="Barry K."/>
            <person name="Miller A.N."/>
            <person name="Grigoriev I.V."/>
            <person name="Debuchy R."/>
            <person name="Gladieux P."/>
            <person name="Thoren M.H."/>
            <person name="Johannesson H."/>
        </authorList>
    </citation>
    <scope>NUCLEOTIDE SEQUENCE</scope>
    <source>
        <strain evidence="4">CBS 314.62</strain>
    </source>
</reference>
<organism evidence="4 5">
    <name type="scientific">Podospora appendiculata</name>
    <dbReference type="NCBI Taxonomy" id="314037"/>
    <lineage>
        <taxon>Eukaryota</taxon>
        <taxon>Fungi</taxon>
        <taxon>Dikarya</taxon>
        <taxon>Ascomycota</taxon>
        <taxon>Pezizomycotina</taxon>
        <taxon>Sordariomycetes</taxon>
        <taxon>Sordariomycetidae</taxon>
        <taxon>Sordariales</taxon>
        <taxon>Podosporaceae</taxon>
        <taxon>Podospora</taxon>
    </lineage>
</organism>
<feature type="repeat" description="ANK" evidence="3">
    <location>
        <begin position="10"/>
        <end position="43"/>
    </location>
</feature>
<accession>A0AAE0WZ04</accession>
<keyword evidence="5" id="KW-1185">Reference proteome</keyword>
<evidence type="ECO:0000313" key="4">
    <source>
        <dbReference type="EMBL" id="KAK3680991.1"/>
    </source>
</evidence>
<keyword evidence="1" id="KW-0677">Repeat</keyword>
<dbReference type="InterPro" id="IPR002110">
    <property type="entry name" value="Ankyrin_rpt"/>
</dbReference>
<feature type="repeat" description="ANK" evidence="3">
    <location>
        <begin position="297"/>
        <end position="324"/>
    </location>
</feature>
<dbReference type="AlphaFoldDB" id="A0AAE0WZ04"/>
<dbReference type="SUPFAM" id="SSF48403">
    <property type="entry name" value="Ankyrin repeat"/>
    <property type="match status" value="1"/>
</dbReference>
<evidence type="ECO:0000313" key="5">
    <source>
        <dbReference type="Proteomes" id="UP001270362"/>
    </source>
</evidence>
<gene>
    <name evidence="4" type="ORF">B0T22DRAFT_388544</name>
</gene>
<evidence type="ECO:0000256" key="3">
    <source>
        <dbReference type="PROSITE-ProRule" id="PRU00023"/>
    </source>
</evidence>
<reference evidence="4" key="1">
    <citation type="journal article" date="2023" name="Mol. Phylogenet. Evol.">
        <title>Genome-scale phylogeny and comparative genomics of the fungal order Sordariales.</title>
        <authorList>
            <person name="Hensen N."/>
            <person name="Bonometti L."/>
            <person name="Westerberg I."/>
            <person name="Brannstrom I.O."/>
            <person name="Guillou S."/>
            <person name="Cros-Aarteil S."/>
            <person name="Calhoun S."/>
            <person name="Haridas S."/>
            <person name="Kuo A."/>
            <person name="Mondo S."/>
            <person name="Pangilinan J."/>
            <person name="Riley R."/>
            <person name="LaButti K."/>
            <person name="Andreopoulos B."/>
            <person name="Lipzen A."/>
            <person name="Chen C."/>
            <person name="Yan M."/>
            <person name="Daum C."/>
            <person name="Ng V."/>
            <person name="Clum A."/>
            <person name="Steindorff A."/>
            <person name="Ohm R.A."/>
            <person name="Martin F."/>
            <person name="Silar P."/>
            <person name="Natvig D.O."/>
            <person name="Lalanne C."/>
            <person name="Gautier V."/>
            <person name="Ament-Velasquez S.L."/>
            <person name="Kruys A."/>
            <person name="Hutchinson M.I."/>
            <person name="Powell A.J."/>
            <person name="Barry K."/>
            <person name="Miller A.N."/>
            <person name="Grigoriev I.V."/>
            <person name="Debuchy R."/>
            <person name="Gladieux P."/>
            <person name="Hiltunen Thoren M."/>
            <person name="Johannesson H."/>
        </authorList>
    </citation>
    <scope>NUCLEOTIDE SEQUENCE</scope>
    <source>
        <strain evidence="4">CBS 314.62</strain>
    </source>
</reference>
<feature type="repeat" description="ANK" evidence="3">
    <location>
        <begin position="80"/>
        <end position="113"/>
    </location>
</feature>
<dbReference type="SMART" id="SM00248">
    <property type="entry name" value="ANK"/>
    <property type="match status" value="8"/>
</dbReference>
<protein>
    <submittedName>
        <fullName evidence="4">Ankyrin repeat-containing domain protein</fullName>
    </submittedName>
</protein>
<dbReference type="Gene3D" id="1.25.40.20">
    <property type="entry name" value="Ankyrin repeat-containing domain"/>
    <property type="match status" value="2"/>
</dbReference>
<dbReference type="PANTHER" id="PTHR24123:SF33">
    <property type="entry name" value="PROTEIN HOS4"/>
    <property type="match status" value="1"/>
</dbReference>
<dbReference type="InterPro" id="IPR051165">
    <property type="entry name" value="Multifunctional_ANK_Repeat"/>
</dbReference>
<comment type="caution">
    <text evidence="4">The sequence shown here is derived from an EMBL/GenBank/DDBJ whole genome shotgun (WGS) entry which is preliminary data.</text>
</comment>
<dbReference type="Proteomes" id="UP001270362">
    <property type="component" value="Unassembled WGS sequence"/>
</dbReference>
<keyword evidence="2 3" id="KW-0040">ANK repeat</keyword>
<dbReference type="EMBL" id="JAULSO010000008">
    <property type="protein sequence ID" value="KAK3680991.1"/>
    <property type="molecule type" value="Genomic_DNA"/>
</dbReference>
<name>A0AAE0WZ04_9PEZI</name>
<proteinExistence type="predicted"/>
<evidence type="ECO:0000256" key="1">
    <source>
        <dbReference type="ARBA" id="ARBA00022737"/>
    </source>
</evidence>
<dbReference type="Pfam" id="PF12796">
    <property type="entry name" value="Ank_2"/>
    <property type="match status" value="3"/>
</dbReference>
<feature type="repeat" description="ANK" evidence="3">
    <location>
        <begin position="161"/>
        <end position="193"/>
    </location>
</feature>
<sequence>DANASPKTEELVTPLFLACRRTENLPLVKLLVDRGAKVNAFDPDVGSPLHVTVNVPSEELVAFLLSQPDGTSSLSTRNKRGHLPIHTAVENRDPLPVTKLLVEAGSPINEPVSGDHVRENRKGLTPLMLACQNASQDDEPSVSFVSYLLSQSADPNVQAASGQTALLLAILSKNLPIVKLLAAHGANIAAIASSATDPLHIAAVAGHPGLCHWLVTEAGCAIDARDSDGYTALIHAAGYAENDAAETVTALVGLGADLETRIYDGRRPLHFAAFKGQPRCAAELIRLGAEVDALDDAGWAPVHFAGRYHHLEVLRVLVEAGADLGRGVCGGPRPKNKDGEEFDIDGFTAADLARVVRGGQACVDFLVANGGMLAERTRELTDEDLWEDKGGSCCVM</sequence>
<dbReference type="PANTHER" id="PTHR24123">
    <property type="entry name" value="ANKYRIN REPEAT-CONTAINING"/>
    <property type="match status" value="1"/>
</dbReference>
<evidence type="ECO:0000256" key="2">
    <source>
        <dbReference type="ARBA" id="ARBA00023043"/>
    </source>
</evidence>
<feature type="repeat" description="ANK" evidence="3">
    <location>
        <begin position="264"/>
        <end position="296"/>
    </location>
</feature>
<dbReference type="PROSITE" id="PS50297">
    <property type="entry name" value="ANK_REP_REGION"/>
    <property type="match status" value="5"/>
</dbReference>
<dbReference type="InterPro" id="IPR036770">
    <property type="entry name" value="Ankyrin_rpt-contain_sf"/>
</dbReference>